<reference evidence="1 2" key="1">
    <citation type="submission" date="2020-06" db="EMBL/GenBank/DDBJ databases">
        <title>Methanofollis fontis sp. nov., a methanogen isolated from marine sediments near a cold seep at Four-Way Closure Ridge offshore southwestern Taiwan.</title>
        <authorList>
            <person name="Chen S.-C."/>
            <person name="Teng N.-H."/>
            <person name="Lin Y.-S."/>
            <person name="Lai M.-C."/>
            <person name="Chen H.-H."/>
            <person name="Wang C.-C."/>
        </authorList>
    </citation>
    <scope>NUCLEOTIDE SEQUENCE [LARGE SCALE GENOMIC DNA]</scope>
    <source>
        <strain evidence="1 2">DSM 2702</strain>
    </source>
</reference>
<dbReference type="RefSeq" id="WP_176788320.1">
    <property type="nucleotide sequence ID" value="NZ_JABXWR010000001.1"/>
</dbReference>
<gene>
    <name evidence="1" type="ORF">HWN36_04820</name>
</gene>
<proteinExistence type="predicted"/>
<sequence>MFSVDHYADGRIEVRREALTGIAARISPERIQRGISPPYMPAPDESCPFCPGRLEAETPAFADGARIRRGESVTFPNLFPFAAWHTVTVITRAHSVERFTVDQLADALAGLASSLEGQADYASMNWNFLPSAGASIVHPHMQGIADPAPTALQGRYIRASAAYRQERGRRYWDDLVDLESASDCFLFEDVIPWFASPVPVGEREVRGVLPVTTVGEVGPCTRPLARGILRVIECYRSLGTRAFNMAVYFGKKSDEESFSAFCSIIARINPNPASMTDSAFMERLHCEPVVMTLPEEFGRYFRGEAEAGRF</sequence>
<keyword evidence="1" id="KW-0808">Transferase</keyword>
<dbReference type="GO" id="GO:0016779">
    <property type="term" value="F:nucleotidyltransferase activity"/>
    <property type="evidence" value="ECO:0007669"/>
    <property type="project" value="UniProtKB-KW"/>
</dbReference>
<dbReference type="SUPFAM" id="SSF54197">
    <property type="entry name" value="HIT-like"/>
    <property type="match status" value="1"/>
</dbReference>
<dbReference type="Gene3D" id="3.30.428.10">
    <property type="entry name" value="HIT-like"/>
    <property type="match status" value="1"/>
</dbReference>
<comment type="caution">
    <text evidence="1">The sequence shown here is derived from an EMBL/GenBank/DDBJ whole genome shotgun (WGS) entry which is preliminary data.</text>
</comment>
<dbReference type="AlphaFoldDB" id="A0A7K4HNM3"/>
<keyword evidence="2" id="KW-1185">Reference proteome</keyword>
<organism evidence="1 2">
    <name type="scientific">Methanofollis tationis</name>
    <dbReference type="NCBI Taxonomy" id="81417"/>
    <lineage>
        <taxon>Archaea</taxon>
        <taxon>Methanobacteriati</taxon>
        <taxon>Methanobacteriota</taxon>
        <taxon>Stenosarchaea group</taxon>
        <taxon>Methanomicrobia</taxon>
        <taxon>Methanomicrobiales</taxon>
        <taxon>Methanomicrobiaceae</taxon>
        <taxon>Methanofollis</taxon>
    </lineage>
</organism>
<dbReference type="EMBL" id="JABXWR010000001">
    <property type="protein sequence ID" value="NVO66647.1"/>
    <property type="molecule type" value="Genomic_DNA"/>
</dbReference>
<accession>A0A7K4HNM3</accession>
<dbReference type="Proteomes" id="UP000570823">
    <property type="component" value="Unassembled WGS sequence"/>
</dbReference>
<keyword evidence="1" id="KW-0548">Nucleotidyltransferase</keyword>
<evidence type="ECO:0000313" key="1">
    <source>
        <dbReference type="EMBL" id="NVO66647.1"/>
    </source>
</evidence>
<protein>
    <submittedName>
        <fullName evidence="1">Galactose-1-phosphate uridylyltransferase</fullName>
    </submittedName>
</protein>
<evidence type="ECO:0000313" key="2">
    <source>
        <dbReference type="Proteomes" id="UP000570823"/>
    </source>
</evidence>
<dbReference type="OrthoDB" id="7650at2157"/>
<dbReference type="InterPro" id="IPR036265">
    <property type="entry name" value="HIT-like_sf"/>
</dbReference>
<name>A0A7K4HNM3_9EURY</name>